<proteinExistence type="predicted"/>
<name>A0A9W6Y6C7_9STRA</name>
<protein>
    <submittedName>
        <fullName evidence="1">Unnamed protein product</fullName>
    </submittedName>
</protein>
<organism evidence="1 2">
    <name type="scientific">Phytophthora fragariaefolia</name>
    <dbReference type="NCBI Taxonomy" id="1490495"/>
    <lineage>
        <taxon>Eukaryota</taxon>
        <taxon>Sar</taxon>
        <taxon>Stramenopiles</taxon>
        <taxon>Oomycota</taxon>
        <taxon>Peronosporomycetes</taxon>
        <taxon>Peronosporales</taxon>
        <taxon>Peronosporaceae</taxon>
        <taxon>Phytophthora</taxon>
    </lineage>
</organism>
<keyword evidence="2" id="KW-1185">Reference proteome</keyword>
<evidence type="ECO:0000313" key="1">
    <source>
        <dbReference type="EMBL" id="GMF53571.1"/>
    </source>
</evidence>
<dbReference type="OrthoDB" id="128378at2759"/>
<dbReference type="AlphaFoldDB" id="A0A9W6Y6C7"/>
<sequence length="165" mass="18511">MYPSITVTARNLNQATARNLKQGCFWLHLARVTPYGYAWVQKSGLVKRLSSSRKRIAQAVKKVDHVNVDHRHALMYRAIAKAKKMMMNAKDNYDKLPAFLNLARLSAKTEDLEFAVNLPARGDSSVHSVGGFPSCSAGQLGAGPRVRRYQHEEGVVQRRLCSSDW</sequence>
<gene>
    <name evidence="1" type="ORF">Pfra01_002218100</name>
</gene>
<dbReference type="EMBL" id="BSXT01003304">
    <property type="protein sequence ID" value="GMF53571.1"/>
    <property type="molecule type" value="Genomic_DNA"/>
</dbReference>
<dbReference type="Proteomes" id="UP001165121">
    <property type="component" value="Unassembled WGS sequence"/>
</dbReference>
<comment type="caution">
    <text evidence="1">The sequence shown here is derived from an EMBL/GenBank/DDBJ whole genome shotgun (WGS) entry which is preliminary data.</text>
</comment>
<reference evidence="1" key="1">
    <citation type="submission" date="2023-04" db="EMBL/GenBank/DDBJ databases">
        <title>Phytophthora fragariaefolia NBRC 109709.</title>
        <authorList>
            <person name="Ichikawa N."/>
            <person name="Sato H."/>
            <person name="Tonouchi N."/>
        </authorList>
    </citation>
    <scope>NUCLEOTIDE SEQUENCE</scope>
    <source>
        <strain evidence="1">NBRC 109709</strain>
    </source>
</reference>
<accession>A0A9W6Y6C7</accession>
<evidence type="ECO:0000313" key="2">
    <source>
        <dbReference type="Proteomes" id="UP001165121"/>
    </source>
</evidence>